<dbReference type="EMBL" id="PQAP01000124">
    <property type="protein sequence ID" value="PWB71127.1"/>
    <property type="molecule type" value="Genomic_DNA"/>
</dbReference>
<evidence type="ECO:0000259" key="9">
    <source>
        <dbReference type="PROSITE" id="PS51387"/>
    </source>
</evidence>
<dbReference type="PROSITE" id="PS51387">
    <property type="entry name" value="FAD_PCMH"/>
    <property type="match status" value="1"/>
</dbReference>
<dbReference type="GO" id="GO:1903457">
    <property type="term" value="P:lactate catabolic process"/>
    <property type="evidence" value="ECO:0007669"/>
    <property type="project" value="TreeGrafter"/>
</dbReference>
<evidence type="ECO:0000313" key="11">
    <source>
        <dbReference type="Proteomes" id="UP000250918"/>
    </source>
</evidence>
<reference evidence="10 11" key="1">
    <citation type="journal article" date="2018" name="ISME J.">
        <title>A methanotrophic archaeon couples anaerobic oxidation of methane to Fe(III) reduction.</title>
        <authorList>
            <person name="Cai C."/>
            <person name="Leu A.O."/>
            <person name="Xie G.J."/>
            <person name="Guo J."/>
            <person name="Feng Y."/>
            <person name="Zhao J.X."/>
            <person name="Tyson G.W."/>
            <person name="Yuan Z."/>
            <person name="Hu S."/>
        </authorList>
    </citation>
    <scope>NUCLEOTIDE SEQUENCE [LARGE SCALE GENOMIC DNA]</scope>
    <source>
        <strain evidence="10">FeB_12</strain>
    </source>
</reference>
<dbReference type="Pfam" id="PF01565">
    <property type="entry name" value="FAD_binding_4"/>
    <property type="match status" value="1"/>
</dbReference>
<dbReference type="SUPFAM" id="SSF56176">
    <property type="entry name" value="FAD-binding/transporter-associated domain-like"/>
    <property type="match status" value="1"/>
</dbReference>
<name>A0A855WZA3_9BACT</name>
<sequence>MMAASIVEKLAGLFPPDRFSTHPDLLAVASKDESSLVGVTPLAVVWPLSTAEVAQVVRECVSTRTPITTRGAGSALEGSTIPLVNGIVLDVSRMTRVLNYWPEDLQIEIEPGIIYDHLNNHLKREGLFFPPSPGGSGDIATVGGMVSTNASGIYSVKYGGTREYVLSMEIVTGTGEIMRIGNRAIKRSSGYNLIDLISGSEGTLAVITAITLKLAGIPEDRRQSAYKFPTESDAARAVSEMRRYGLDIAAIEFLDRRLVQALNQLKGYGLEEVPCLFLEFHGPRPMLDSSNESAESICVESGGQPLILPEGQRPWEIRHWATDAIKHYKPGYSIIRNDVAFPISKLPEMVEFCHAQGDAAGVVIFTFGHVGLGLLHALMVADRKNPQEWQRAHEVNSMIIRKAIELGGTVSGEHGIGLGHKDLFGLEHGVSIALMRGIKKQFDPYLILNPGKIFD</sequence>
<dbReference type="SUPFAM" id="SSF55103">
    <property type="entry name" value="FAD-linked oxidases, C-terminal domain"/>
    <property type="match status" value="1"/>
</dbReference>
<dbReference type="PANTHER" id="PTHR11748">
    <property type="entry name" value="D-LACTATE DEHYDROGENASE"/>
    <property type="match status" value="1"/>
</dbReference>
<evidence type="ECO:0000256" key="5">
    <source>
        <dbReference type="ARBA" id="ARBA00022946"/>
    </source>
</evidence>
<dbReference type="InterPro" id="IPR006094">
    <property type="entry name" value="Oxid_FAD_bind_N"/>
</dbReference>
<dbReference type="AlphaFoldDB" id="A0A855WZA3"/>
<keyword evidence="4" id="KW-0274">FAD</keyword>
<evidence type="ECO:0000256" key="2">
    <source>
        <dbReference type="ARBA" id="ARBA00008000"/>
    </source>
</evidence>
<keyword evidence="8" id="KW-1133">Transmembrane helix</keyword>
<dbReference type="FunFam" id="3.30.70.2740:FF:000001">
    <property type="entry name" value="D-lactate dehydrogenase mitochondrial"/>
    <property type="match status" value="1"/>
</dbReference>
<dbReference type="Gene3D" id="3.30.465.10">
    <property type="match status" value="1"/>
</dbReference>
<dbReference type="InterPro" id="IPR004113">
    <property type="entry name" value="FAD-bd_oxidored_4_C"/>
</dbReference>
<proteinExistence type="inferred from homology"/>
<dbReference type="Gene3D" id="3.30.70.2740">
    <property type="match status" value="1"/>
</dbReference>
<dbReference type="InterPro" id="IPR016166">
    <property type="entry name" value="FAD-bd_PCMH"/>
</dbReference>
<keyword evidence="8" id="KW-0812">Transmembrane</keyword>
<dbReference type="GO" id="GO:0071949">
    <property type="term" value="F:FAD binding"/>
    <property type="evidence" value="ECO:0007669"/>
    <property type="project" value="InterPro"/>
</dbReference>
<feature type="transmembrane region" description="Helical" evidence="8">
    <location>
        <begin position="359"/>
        <end position="381"/>
    </location>
</feature>
<evidence type="ECO:0000256" key="8">
    <source>
        <dbReference type="SAM" id="Phobius"/>
    </source>
</evidence>
<evidence type="ECO:0000256" key="7">
    <source>
        <dbReference type="ARBA" id="ARBA00038897"/>
    </source>
</evidence>
<dbReference type="InterPro" id="IPR016171">
    <property type="entry name" value="Vanillyl_alc_oxidase_C-sub2"/>
</dbReference>
<dbReference type="GO" id="GO:0008720">
    <property type="term" value="F:D-lactate dehydrogenase (NAD+) activity"/>
    <property type="evidence" value="ECO:0007669"/>
    <property type="project" value="TreeGrafter"/>
</dbReference>
<evidence type="ECO:0000256" key="4">
    <source>
        <dbReference type="ARBA" id="ARBA00022827"/>
    </source>
</evidence>
<dbReference type="EC" id="1.1.2.4" evidence="7"/>
<keyword evidence="6" id="KW-0560">Oxidoreductase</keyword>
<organism evidence="10 11">
    <name type="scientific">candidate division GN15 bacterium</name>
    <dbReference type="NCBI Taxonomy" id="2072418"/>
    <lineage>
        <taxon>Bacteria</taxon>
        <taxon>candidate division GN15</taxon>
    </lineage>
</organism>
<keyword evidence="5" id="KW-0809">Transit peptide</keyword>
<dbReference type="InterPro" id="IPR036318">
    <property type="entry name" value="FAD-bd_PCMH-like_sf"/>
</dbReference>
<evidence type="ECO:0000256" key="1">
    <source>
        <dbReference type="ARBA" id="ARBA00001974"/>
    </source>
</evidence>
<evidence type="ECO:0000256" key="6">
    <source>
        <dbReference type="ARBA" id="ARBA00023002"/>
    </source>
</evidence>
<gene>
    <name evidence="10" type="ORF">C3F09_08220</name>
</gene>
<dbReference type="PANTHER" id="PTHR11748:SF111">
    <property type="entry name" value="D-LACTATE DEHYDROGENASE, MITOCHONDRIAL-RELATED"/>
    <property type="match status" value="1"/>
</dbReference>
<dbReference type="FunFam" id="1.10.45.10:FF:000001">
    <property type="entry name" value="D-lactate dehydrogenase mitochondrial"/>
    <property type="match status" value="1"/>
</dbReference>
<comment type="similarity">
    <text evidence="2">Belongs to the FAD-binding oxidoreductase/transferase type 4 family.</text>
</comment>
<evidence type="ECO:0000313" key="10">
    <source>
        <dbReference type="EMBL" id="PWB71127.1"/>
    </source>
</evidence>
<keyword evidence="3" id="KW-0285">Flavoprotein</keyword>
<dbReference type="Proteomes" id="UP000250918">
    <property type="component" value="Unassembled WGS sequence"/>
</dbReference>
<dbReference type="InterPro" id="IPR016164">
    <property type="entry name" value="FAD-linked_Oxase-like_C"/>
</dbReference>
<feature type="domain" description="FAD-binding PCMH-type" evidence="9">
    <location>
        <begin position="37"/>
        <end position="217"/>
    </location>
</feature>
<dbReference type="Gene3D" id="1.10.45.10">
    <property type="entry name" value="Vanillyl-alcohol Oxidase, Chain A, domain 4"/>
    <property type="match status" value="1"/>
</dbReference>
<evidence type="ECO:0000256" key="3">
    <source>
        <dbReference type="ARBA" id="ARBA00022630"/>
    </source>
</evidence>
<comment type="cofactor">
    <cofactor evidence="1">
        <name>FAD</name>
        <dbReference type="ChEBI" id="CHEBI:57692"/>
    </cofactor>
</comment>
<dbReference type="GO" id="GO:0004458">
    <property type="term" value="F:D-lactate dehydrogenase (cytochrome) activity"/>
    <property type="evidence" value="ECO:0007669"/>
    <property type="project" value="UniProtKB-EC"/>
</dbReference>
<comment type="caution">
    <text evidence="10">The sequence shown here is derived from an EMBL/GenBank/DDBJ whole genome shotgun (WGS) entry which is preliminary data.</text>
</comment>
<dbReference type="InterPro" id="IPR016169">
    <property type="entry name" value="FAD-bd_PCMH_sub2"/>
</dbReference>
<keyword evidence="8" id="KW-0472">Membrane</keyword>
<dbReference type="Pfam" id="PF02913">
    <property type="entry name" value="FAD-oxidase_C"/>
    <property type="match status" value="1"/>
</dbReference>
<protein>
    <recommendedName>
        <fullName evidence="7">D-lactate dehydrogenase (cytochrome)</fullName>
        <ecNumber evidence="7">1.1.2.4</ecNumber>
    </recommendedName>
</protein>
<accession>A0A855WZA3</accession>